<keyword evidence="3" id="KW-1185">Reference proteome</keyword>
<accession>A0A409Y6C6</accession>
<name>A0A409Y6C6_9AGAR</name>
<evidence type="ECO:0000313" key="2">
    <source>
        <dbReference type="EMBL" id="PPQ98586.1"/>
    </source>
</evidence>
<proteinExistence type="predicted"/>
<feature type="region of interest" description="Disordered" evidence="1">
    <location>
        <begin position="1"/>
        <end position="47"/>
    </location>
</feature>
<dbReference type="AlphaFoldDB" id="A0A409Y6C6"/>
<evidence type="ECO:0000313" key="3">
    <source>
        <dbReference type="Proteomes" id="UP000284706"/>
    </source>
</evidence>
<dbReference type="InParanoid" id="A0A409Y6C6"/>
<sequence>MATSSSSDFPPPFGEGQYDIASGQGDGDSELPTYSQAQQDPPEFSQAARRETKDFEYKLGKIDKPLLVLTLSGDKAFVSDIPVITEGTPIRGKVDIETDKPRSITAVELTIKGSLVTGGANFDGYTFVFLEQQHKLWSEETDPNVETLPSNLPFSIDLPKEVPWFEKLGQEQKKFSLPQSFSQRYTHATIKYEILVKLVRKGIFRSDETLSTPFVYMPITVPPPLPPLRRLAYEEGSPLPGPKVDPDGWYFQKAVQIEGTLFNSQSARVDCKWRLRLTIGQLSYTRGSFIPLFLTLESEDKHALDLLSTPKSIAVRVRRRIKYAPTPQKPIETANWRTEIDHSQRAVWWPAVDNAGHTSDDKFRMLNGELHLKPSMVPTSAMGMYKVEYSVIFLPFSSPGFNTNLKPSHVLLEQPITVVTAFAPGPRPKASTPAVYEPDADKSAAELQTDGEFSFGFY</sequence>
<dbReference type="EMBL" id="NHYE01001105">
    <property type="protein sequence ID" value="PPQ98586.1"/>
    <property type="molecule type" value="Genomic_DNA"/>
</dbReference>
<evidence type="ECO:0000256" key="1">
    <source>
        <dbReference type="SAM" id="MobiDB-lite"/>
    </source>
</evidence>
<protein>
    <recommendedName>
        <fullName evidence="4">Arrestin-like N-terminal domain-containing protein</fullName>
    </recommendedName>
</protein>
<dbReference type="Proteomes" id="UP000284706">
    <property type="component" value="Unassembled WGS sequence"/>
</dbReference>
<dbReference type="OrthoDB" id="3261578at2759"/>
<reference evidence="2 3" key="1">
    <citation type="journal article" date="2018" name="Evol. Lett.">
        <title>Horizontal gene cluster transfer increased hallucinogenic mushroom diversity.</title>
        <authorList>
            <person name="Reynolds H.T."/>
            <person name="Vijayakumar V."/>
            <person name="Gluck-Thaler E."/>
            <person name="Korotkin H.B."/>
            <person name="Matheny P.B."/>
            <person name="Slot J.C."/>
        </authorList>
    </citation>
    <scope>NUCLEOTIDE SEQUENCE [LARGE SCALE GENOMIC DNA]</scope>
    <source>
        <strain evidence="2 3">SRW20</strain>
    </source>
</reference>
<dbReference type="Gene3D" id="2.60.40.640">
    <property type="match status" value="1"/>
</dbReference>
<dbReference type="InterPro" id="IPR014752">
    <property type="entry name" value="Arrestin-like_C"/>
</dbReference>
<evidence type="ECO:0008006" key="4">
    <source>
        <dbReference type="Google" id="ProtNLM"/>
    </source>
</evidence>
<comment type="caution">
    <text evidence="2">The sequence shown here is derived from an EMBL/GenBank/DDBJ whole genome shotgun (WGS) entry which is preliminary data.</text>
</comment>
<dbReference type="SUPFAM" id="SSF81296">
    <property type="entry name" value="E set domains"/>
    <property type="match status" value="1"/>
</dbReference>
<dbReference type="InterPro" id="IPR014756">
    <property type="entry name" value="Ig_E-set"/>
</dbReference>
<organism evidence="2 3">
    <name type="scientific">Gymnopilus dilepis</name>
    <dbReference type="NCBI Taxonomy" id="231916"/>
    <lineage>
        <taxon>Eukaryota</taxon>
        <taxon>Fungi</taxon>
        <taxon>Dikarya</taxon>
        <taxon>Basidiomycota</taxon>
        <taxon>Agaricomycotina</taxon>
        <taxon>Agaricomycetes</taxon>
        <taxon>Agaricomycetidae</taxon>
        <taxon>Agaricales</taxon>
        <taxon>Agaricineae</taxon>
        <taxon>Hymenogastraceae</taxon>
        <taxon>Gymnopilus</taxon>
    </lineage>
</organism>
<gene>
    <name evidence="2" type="ORF">CVT26_013769</name>
</gene>